<name>A0AAD6UX25_9AGAR</name>
<protein>
    <submittedName>
        <fullName evidence="2">Uncharacterized protein</fullName>
    </submittedName>
</protein>
<keyword evidence="3" id="KW-1185">Reference proteome</keyword>
<sequence>MALQVELSNAASQDLFPLCVEEHLATWHPKNLLSSSSPTGTSFEETHDELKVLRPPVLPSRKPTMSSKAADGKRIENKNNIGHVMQLHNVPIDLPVDQASVGRGHYVRLVWAVPPPLLVLVHLEHQLSGLKKVIPRLKIMAGLRHPYLALPVMLGILPAFGASGIVINCDDGDDGADGPGPQQFLLA</sequence>
<keyword evidence="1" id="KW-0472">Membrane</keyword>
<reference evidence="2" key="1">
    <citation type="submission" date="2023-03" db="EMBL/GenBank/DDBJ databases">
        <title>Massive genome expansion in bonnet fungi (Mycena s.s.) driven by repeated elements and novel gene families across ecological guilds.</title>
        <authorList>
            <consortium name="Lawrence Berkeley National Laboratory"/>
            <person name="Harder C.B."/>
            <person name="Miyauchi S."/>
            <person name="Viragh M."/>
            <person name="Kuo A."/>
            <person name="Thoen E."/>
            <person name="Andreopoulos B."/>
            <person name="Lu D."/>
            <person name="Skrede I."/>
            <person name="Drula E."/>
            <person name="Henrissat B."/>
            <person name="Morin E."/>
            <person name="Kohler A."/>
            <person name="Barry K."/>
            <person name="LaButti K."/>
            <person name="Morin E."/>
            <person name="Salamov A."/>
            <person name="Lipzen A."/>
            <person name="Mereny Z."/>
            <person name="Hegedus B."/>
            <person name="Baldrian P."/>
            <person name="Stursova M."/>
            <person name="Weitz H."/>
            <person name="Taylor A."/>
            <person name="Grigoriev I.V."/>
            <person name="Nagy L.G."/>
            <person name="Martin F."/>
            <person name="Kauserud H."/>
        </authorList>
    </citation>
    <scope>NUCLEOTIDE SEQUENCE</scope>
    <source>
        <strain evidence="2">9144</strain>
    </source>
</reference>
<accession>A0AAD6UX25</accession>
<gene>
    <name evidence="2" type="ORF">GGX14DRAFT_405074</name>
</gene>
<evidence type="ECO:0000313" key="2">
    <source>
        <dbReference type="EMBL" id="KAJ7193915.1"/>
    </source>
</evidence>
<evidence type="ECO:0000313" key="3">
    <source>
        <dbReference type="Proteomes" id="UP001219525"/>
    </source>
</evidence>
<evidence type="ECO:0000256" key="1">
    <source>
        <dbReference type="SAM" id="Phobius"/>
    </source>
</evidence>
<dbReference type="Proteomes" id="UP001219525">
    <property type="component" value="Unassembled WGS sequence"/>
</dbReference>
<organism evidence="2 3">
    <name type="scientific">Mycena pura</name>
    <dbReference type="NCBI Taxonomy" id="153505"/>
    <lineage>
        <taxon>Eukaryota</taxon>
        <taxon>Fungi</taxon>
        <taxon>Dikarya</taxon>
        <taxon>Basidiomycota</taxon>
        <taxon>Agaricomycotina</taxon>
        <taxon>Agaricomycetes</taxon>
        <taxon>Agaricomycetidae</taxon>
        <taxon>Agaricales</taxon>
        <taxon>Marasmiineae</taxon>
        <taxon>Mycenaceae</taxon>
        <taxon>Mycena</taxon>
    </lineage>
</organism>
<keyword evidence="1" id="KW-1133">Transmembrane helix</keyword>
<proteinExistence type="predicted"/>
<dbReference type="EMBL" id="JARJCW010000103">
    <property type="protein sequence ID" value="KAJ7193915.1"/>
    <property type="molecule type" value="Genomic_DNA"/>
</dbReference>
<comment type="caution">
    <text evidence="2">The sequence shown here is derived from an EMBL/GenBank/DDBJ whole genome shotgun (WGS) entry which is preliminary data.</text>
</comment>
<keyword evidence="1" id="KW-0812">Transmembrane</keyword>
<dbReference type="AlphaFoldDB" id="A0AAD6UX25"/>
<feature type="transmembrane region" description="Helical" evidence="1">
    <location>
        <begin position="147"/>
        <end position="167"/>
    </location>
</feature>